<dbReference type="HOGENOM" id="CLU_1477361_0_0_1"/>
<feature type="transmembrane region" description="Helical" evidence="1">
    <location>
        <begin position="149"/>
        <end position="172"/>
    </location>
</feature>
<keyword evidence="3" id="KW-1185">Reference proteome</keyword>
<proteinExistence type="predicted"/>
<evidence type="ECO:0000256" key="1">
    <source>
        <dbReference type="SAM" id="Phobius"/>
    </source>
</evidence>
<organism evidence="2">
    <name type="scientific">Oryza barthii</name>
    <dbReference type="NCBI Taxonomy" id="65489"/>
    <lineage>
        <taxon>Eukaryota</taxon>
        <taxon>Viridiplantae</taxon>
        <taxon>Streptophyta</taxon>
        <taxon>Embryophyta</taxon>
        <taxon>Tracheophyta</taxon>
        <taxon>Spermatophyta</taxon>
        <taxon>Magnoliopsida</taxon>
        <taxon>Liliopsida</taxon>
        <taxon>Poales</taxon>
        <taxon>Poaceae</taxon>
        <taxon>BOP clade</taxon>
        <taxon>Oryzoideae</taxon>
        <taxon>Oryzeae</taxon>
        <taxon>Oryzinae</taxon>
        <taxon>Oryza</taxon>
    </lineage>
</organism>
<keyword evidence="1" id="KW-0812">Transmembrane</keyword>
<dbReference type="Proteomes" id="UP000026960">
    <property type="component" value="Chromosome 1"/>
</dbReference>
<dbReference type="Gramene" id="OBART01G11920.1">
    <property type="protein sequence ID" value="OBART01G11920.1"/>
    <property type="gene ID" value="OBART01G11920"/>
</dbReference>
<reference evidence="2" key="1">
    <citation type="journal article" date="2009" name="Rice">
        <title>De Novo Next Generation Sequencing of Plant Genomes.</title>
        <authorList>
            <person name="Rounsley S."/>
            <person name="Marri P.R."/>
            <person name="Yu Y."/>
            <person name="He R."/>
            <person name="Sisneros N."/>
            <person name="Goicoechea J.L."/>
            <person name="Lee S.J."/>
            <person name="Angelova A."/>
            <person name="Kudrna D."/>
            <person name="Luo M."/>
            <person name="Affourtit J."/>
            <person name="Desany B."/>
            <person name="Knight J."/>
            <person name="Niazi F."/>
            <person name="Egholm M."/>
            <person name="Wing R.A."/>
        </authorList>
    </citation>
    <scope>NUCLEOTIDE SEQUENCE [LARGE SCALE GENOMIC DNA]</scope>
    <source>
        <strain evidence="2">cv. IRGC 105608</strain>
    </source>
</reference>
<keyword evidence="1" id="KW-1133">Transmembrane helix</keyword>
<accession>A0A0D3EMM6</accession>
<evidence type="ECO:0000313" key="2">
    <source>
        <dbReference type="EnsemblPlants" id="OBART01G11920.1"/>
    </source>
</evidence>
<sequence>MKVEPARRERRERWRWRPPWCERRGRWREAGLAREVRPAVEEATLVRGGAAGAVVPHVGRAGENLARPWPGRQRWLIPPPEGVVVLSHPSRVVAGRKPSLGSFEPRRTGAAPKPLDRCKHALGVGFALVLRVFGDLVCIPLSSSGGRSRLAVAGPVLAFSWLCVLALSVCGWRHVNH</sequence>
<protein>
    <submittedName>
        <fullName evidence="2">Uncharacterized protein</fullName>
    </submittedName>
</protein>
<keyword evidence="1" id="KW-0472">Membrane</keyword>
<feature type="transmembrane region" description="Helical" evidence="1">
    <location>
        <begin position="121"/>
        <end position="143"/>
    </location>
</feature>
<reference evidence="2" key="2">
    <citation type="submission" date="2015-03" db="UniProtKB">
        <authorList>
            <consortium name="EnsemblPlants"/>
        </authorList>
    </citation>
    <scope>IDENTIFICATION</scope>
</reference>
<evidence type="ECO:0000313" key="3">
    <source>
        <dbReference type="Proteomes" id="UP000026960"/>
    </source>
</evidence>
<dbReference type="AlphaFoldDB" id="A0A0D3EMM6"/>
<dbReference type="PaxDb" id="65489-OBART01G11920.1"/>
<dbReference type="EnsemblPlants" id="OBART01G11920.1">
    <property type="protein sequence ID" value="OBART01G11920.1"/>
    <property type="gene ID" value="OBART01G11920"/>
</dbReference>
<name>A0A0D3EMM6_9ORYZ</name>